<accession>A0A4Y3KLI5</accession>
<keyword evidence="1" id="KW-0472">Membrane</keyword>
<dbReference type="RefSeq" id="WP_141370637.1">
    <property type="nucleotide sequence ID" value="NZ_BJLQ01000019.1"/>
</dbReference>
<dbReference type="AlphaFoldDB" id="A0A4Y3KLI5"/>
<protein>
    <submittedName>
        <fullName evidence="2">Uncharacterized protein</fullName>
    </submittedName>
</protein>
<comment type="caution">
    <text evidence="2">The sequence shown here is derived from an EMBL/GenBank/DDBJ whole genome shotgun (WGS) entry which is preliminary data.</text>
</comment>
<feature type="transmembrane region" description="Helical" evidence="1">
    <location>
        <begin position="88"/>
        <end position="106"/>
    </location>
</feature>
<dbReference type="EMBL" id="BJLQ01000019">
    <property type="protein sequence ID" value="GEA84743.1"/>
    <property type="molecule type" value="Genomic_DNA"/>
</dbReference>
<feature type="transmembrane region" description="Helical" evidence="1">
    <location>
        <begin position="21"/>
        <end position="41"/>
    </location>
</feature>
<feature type="transmembrane region" description="Helical" evidence="1">
    <location>
        <begin position="47"/>
        <end position="68"/>
    </location>
</feature>
<organism evidence="2 3">
    <name type="scientific">Cellulomonas gelida</name>
    <dbReference type="NCBI Taxonomy" id="1712"/>
    <lineage>
        <taxon>Bacteria</taxon>
        <taxon>Bacillati</taxon>
        <taxon>Actinomycetota</taxon>
        <taxon>Actinomycetes</taxon>
        <taxon>Micrococcales</taxon>
        <taxon>Cellulomonadaceae</taxon>
        <taxon>Cellulomonas</taxon>
    </lineage>
</organism>
<dbReference type="OrthoDB" id="4829864at2"/>
<dbReference type="Proteomes" id="UP000320461">
    <property type="component" value="Unassembled WGS sequence"/>
</dbReference>
<name>A0A4Y3KLI5_9CELL</name>
<keyword evidence="1" id="KW-0812">Transmembrane</keyword>
<feature type="transmembrane region" description="Helical" evidence="1">
    <location>
        <begin position="135"/>
        <end position="156"/>
    </location>
</feature>
<evidence type="ECO:0000313" key="3">
    <source>
        <dbReference type="Proteomes" id="UP000320461"/>
    </source>
</evidence>
<proteinExistence type="predicted"/>
<keyword evidence="3" id="KW-1185">Reference proteome</keyword>
<evidence type="ECO:0000313" key="2">
    <source>
        <dbReference type="EMBL" id="GEA84743.1"/>
    </source>
</evidence>
<evidence type="ECO:0000256" key="1">
    <source>
        <dbReference type="SAM" id="Phobius"/>
    </source>
</evidence>
<gene>
    <name evidence="2" type="ORF">CGE01nite_19940</name>
</gene>
<sequence length="169" mass="17828">MSSSVSSVEAPARERLARADVVAAVVVWLGVVLGLVAKFGVGGWGVLVVLLYWPVTIVLPIAGAWVVARPLLGLGRVRKHVGHAPTRYRVLAWVLGLGTLVGYGAMPDGGDDDVARSGLSVLLGPAFAPPWISEVMWWVLVAAFATAAIALVWYAVDRVRLGNPATRLA</sequence>
<reference evidence="2 3" key="1">
    <citation type="submission" date="2019-06" db="EMBL/GenBank/DDBJ databases">
        <title>Whole genome shotgun sequence of Cellulomonas gelida NBRC 3748.</title>
        <authorList>
            <person name="Hosoyama A."/>
            <person name="Uohara A."/>
            <person name="Ohji S."/>
            <person name="Ichikawa N."/>
        </authorList>
    </citation>
    <scope>NUCLEOTIDE SEQUENCE [LARGE SCALE GENOMIC DNA]</scope>
    <source>
        <strain evidence="2 3">NBRC 3748</strain>
    </source>
</reference>
<keyword evidence="1" id="KW-1133">Transmembrane helix</keyword>